<dbReference type="InterPro" id="IPR015943">
    <property type="entry name" value="WD40/YVTN_repeat-like_dom_sf"/>
</dbReference>
<dbReference type="SUPFAM" id="SSF101908">
    <property type="entry name" value="Putative isomerase YbhE"/>
    <property type="match status" value="1"/>
</dbReference>
<evidence type="ECO:0000313" key="2">
    <source>
        <dbReference type="EMBL" id="MBD0418606.1"/>
    </source>
</evidence>
<gene>
    <name evidence="2" type="ORF">H0H10_05360</name>
</gene>
<evidence type="ECO:0000256" key="1">
    <source>
        <dbReference type="SAM" id="MobiDB-lite"/>
    </source>
</evidence>
<reference evidence="2" key="2">
    <citation type="submission" date="2020-09" db="EMBL/GenBank/DDBJ databases">
        <authorList>
            <person name="Luo X."/>
        </authorList>
    </citation>
    <scope>NUCLEOTIDE SEQUENCE</scope>
    <source>
        <strain evidence="2">TRM S81-3</strain>
    </source>
</reference>
<reference evidence="2" key="1">
    <citation type="submission" date="2020-09" db="EMBL/GenBank/DDBJ databases">
        <title>Streptomyces grisecoloratus sp. nov., isolated from cotton soil.</title>
        <authorList>
            <person name="Xing L."/>
        </authorList>
    </citation>
    <scope>NUCLEOTIDE SEQUENCE</scope>
    <source>
        <strain evidence="2">TRM S81-3</strain>
    </source>
</reference>
<proteinExistence type="predicted"/>
<dbReference type="Gene3D" id="2.130.10.10">
    <property type="entry name" value="YVTN repeat-like/Quinoprotein amine dehydrogenase"/>
    <property type="match status" value="1"/>
</dbReference>
<dbReference type="SUPFAM" id="SSF52540">
    <property type="entry name" value="P-loop containing nucleoside triphosphate hydrolases"/>
    <property type="match status" value="1"/>
</dbReference>
<protein>
    <recommendedName>
        <fullName evidence="4">Peptidase C14 caspase catalytic subunit p20</fullName>
    </recommendedName>
</protein>
<evidence type="ECO:0008006" key="4">
    <source>
        <dbReference type="Google" id="ProtNLM"/>
    </source>
</evidence>
<evidence type="ECO:0000313" key="3">
    <source>
        <dbReference type="Proteomes" id="UP000621210"/>
    </source>
</evidence>
<dbReference type="RefSeq" id="WP_188179655.1">
    <property type="nucleotide sequence ID" value="NZ_JACVQF010000162.1"/>
</dbReference>
<dbReference type="EMBL" id="JACVQF010000162">
    <property type="protein sequence ID" value="MBD0418606.1"/>
    <property type="molecule type" value="Genomic_DNA"/>
</dbReference>
<dbReference type="InterPro" id="IPR027417">
    <property type="entry name" value="P-loop_NTPase"/>
</dbReference>
<dbReference type="Proteomes" id="UP000621210">
    <property type="component" value="Unassembled WGS sequence"/>
</dbReference>
<comment type="caution">
    <text evidence="2">The sequence shown here is derived from an EMBL/GenBank/DDBJ whole genome shotgun (WGS) entry which is preliminary data.</text>
</comment>
<feature type="compositionally biased region" description="Gly residues" evidence="1">
    <location>
        <begin position="1285"/>
        <end position="1306"/>
    </location>
</feature>
<sequence>MSGEADVEVARSSVVGTVTIDRYGCPRFDREHLATARERFVQAARRLGFAHDRALEGSGRHEDVYDAVSAFARQPAERKILYWTGHGQIDDPHYRLVCADGYDAEGKLVRSNTVTFDDVVTMFSHDPADVLLVIDACYSERRLGHAAMADLLNQWERREANRRAGTSPGLAVVCTARADQQAEAGQWVDWLVDTVNDPHAAVRTEHLDERLFHPTAKSVELSHLLHAVDGHVPDDDWSQRPVAREIRRLRPGFLHNPYFTSRRFPPARRPPDDRSWFRLGPGPGSRGAFSTGGDLKHFSGRHRALGRVVRWMETHDHGLLAVTGPAGSGKTAFIGCLVHLTIPGFPETMAAQPPAVVQPRPDSVHAAVHCAGKSLHELADDVCKALEPMLGPPGQQTAPPAPGAGATIAERVAWVGALVDGAGSLVLVFDGLDEAAPGQATDIARDFLNPLSAVPGVKVLVGTRDRPRRTAPGRVSEESLPEALRQTVPAVELDQDDDSEADIARHVGRVLAAEGSPYAARVDERIQAAQRIAALSHRNFLVADLCARDLVRRDETLPPQALDEIARRGTRDLDPFLDRELMAVADVIPPVSGDDWEDEDDPDAERGRRLRDLLLPVAATQGAGLPASLWLVLANAVRQEPSPEFTGELLSSVANRTQGALTASVSDDDRVLHRMLHPSFGAWLLADTDQQRLHRRIFQALHRHARGDWAGADPYIRRHLAAHAALGGRDLLARLLDDDEFLVHADPDILLPLVGTGPDAGRREQLYRRVAGEFQQRPSPQDRRALLLAERRVHYPEDYVPSRAQLWRDQWTDAGPEPLHQQWPGPAGAVTAVHWSAHGSGDDLITAAGRGEVASRRPRTGLRTRVHRSSAVPWETGGFLFGVCEVGSGLGRMVAALDGRGVLLWRGDANLPVHRLFWGGRPQSLTAAEFYGQSYLAAADGGRAWLWRWPARHPPADHEITRVSLGLPAARVALLALDEALLLLTAEHGELVVHRLPWRHRPGGPAVELSRHVGTVGEVTAVAALATGPDSAWLAAAGTEVRLWRLTDAGRTLTAGEEESAGVACTARAIALGRAGDRPVLAVQDDDDLVTVRHMGEAAPFTWFQAGKKYASLSFDPRGSGSLAVADESHVRVVPPTRRAGGPRRRRRQDERSLVHLTAHSDGSVLLSRVRGSDVLLGSRTATGTLYQDAGVLAHQDKEAVVGAVTALATRDGWAVASAAGRVIRLWHVPSRPGPAHLTKELRLPGDQKDEPLSGALCETGGRLHWFVPRSQRLEHWATENDGWGADGSGANGSGADGSGADGSGGTHWRTLPAVNVQDTAKIRWTQTLAAPDGRLWLAAECGASVRLWCLDEEANPSADRKPLTVRPPTPPRHLALGVLCEDDRVTPLLAGADRQHIWLAVAGPGDRAAPTTLPPPARIPDPTGVVLVGPPYHPLLVVCGKGADSAAVWDVVGRRWVAAVPYRGYDVEAAAAVWDGRDVRLVLQGEDRCDELVLDGDRLADLLGIETGWFGRRWYGPVGS</sequence>
<keyword evidence="3" id="KW-1185">Reference proteome</keyword>
<dbReference type="SUPFAM" id="SSF82171">
    <property type="entry name" value="DPP6 N-terminal domain-like"/>
    <property type="match status" value="1"/>
</dbReference>
<accession>A0A926KZ33</accession>
<organism evidence="2 3">
    <name type="scientific">Streptomyces griseicoloratus</name>
    <dbReference type="NCBI Taxonomy" id="2752516"/>
    <lineage>
        <taxon>Bacteria</taxon>
        <taxon>Bacillati</taxon>
        <taxon>Actinomycetota</taxon>
        <taxon>Actinomycetes</taxon>
        <taxon>Kitasatosporales</taxon>
        <taxon>Streptomycetaceae</taxon>
        <taxon>Streptomyces</taxon>
    </lineage>
</organism>
<name>A0A926KZ33_9ACTN</name>
<feature type="region of interest" description="Disordered" evidence="1">
    <location>
        <begin position="1280"/>
        <end position="1309"/>
    </location>
</feature>
<dbReference type="Gene3D" id="3.40.50.300">
    <property type="entry name" value="P-loop containing nucleotide triphosphate hydrolases"/>
    <property type="match status" value="1"/>
</dbReference>